<dbReference type="Pfam" id="PF13358">
    <property type="entry name" value="DDE_3"/>
    <property type="match status" value="1"/>
</dbReference>
<dbReference type="EMBL" id="AMCI01000208">
    <property type="protein sequence ID" value="EJX10320.1"/>
    <property type="molecule type" value="Genomic_DNA"/>
</dbReference>
<protein>
    <submittedName>
        <fullName evidence="3">Transposase</fullName>
    </submittedName>
</protein>
<dbReference type="InterPro" id="IPR038717">
    <property type="entry name" value="Tc1-like_DDE_dom"/>
</dbReference>
<gene>
    <name evidence="3" type="ORF">EVA_01498</name>
</gene>
<reference evidence="3" key="1">
    <citation type="journal article" date="2012" name="PLoS ONE">
        <title>Gene sets for utilization of primary and secondary nutrition supplies in the distal gut of endangered iberian lynx.</title>
        <authorList>
            <person name="Alcaide M."/>
            <person name="Messina E."/>
            <person name="Richter M."/>
            <person name="Bargiela R."/>
            <person name="Peplies J."/>
            <person name="Huws S.A."/>
            <person name="Newbold C.J."/>
            <person name="Golyshin P.N."/>
            <person name="Simon M.A."/>
            <person name="Lopez G."/>
            <person name="Yakimov M.M."/>
            <person name="Ferrer M."/>
        </authorList>
    </citation>
    <scope>NUCLEOTIDE SEQUENCE</scope>
</reference>
<dbReference type="InterPro" id="IPR047655">
    <property type="entry name" value="Transpos_IS630-like"/>
</dbReference>
<dbReference type="SUPFAM" id="SSF53098">
    <property type="entry name" value="Ribonuclease H-like"/>
    <property type="match status" value="1"/>
</dbReference>
<evidence type="ECO:0000256" key="1">
    <source>
        <dbReference type="SAM" id="MobiDB-lite"/>
    </source>
</evidence>
<dbReference type="NCBIfam" id="NF033545">
    <property type="entry name" value="transpos_IS630"/>
    <property type="match status" value="1"/>
</dbReference>
<organism evidence="3">
    <name type="scientific">gut metagenome</name>
    <dbReference type="NCBI Taxonomy" id="749906"/>
    <lineage>
        <taxon>unclassified sequences</taxon>
        <taxon>metagenomes</taxon>
        <taxon>organismal metagenomes</taxon>
    </lineage>
</organism>
<feature type="domain" description="Tc1-like transposase DDE" evidence="2">
    <location>
        <begin position="194"/>
        <end position="336"/>
    </location>
</feature>
<name>J9H7S1_9ZZZZ</name>
<dbReference type="PANTHER" id="PTHR46564:SF1">
    <property type="entry name" value="TRANSPOSASE"/>
    <property type="match status" value="1"/>
</dbReference>
<dbReference type="InterPro" id="IPR036397">
    <property type="entry name" value="RNaseH_sf"/>
</dbReference>
<feature type="region of interest" description="Disordered" evidence="1">
    <location>
        <begin position="118"/>
        <end position="141"/>
    </location>
</feature>
<dbReference type="Gene3D" id="3.30.420.10">
    <property type="entry name" value="Ribonuclease H-like superfamily/Ribonuclease H"/>
    <property type="match status" value="1"/>
</dbReference>
<accession>J9H7S1</accession>
<dbReference type="InterPro" id="IPR012337">
    <property type="entry name" value="RNaseH-like_sf"/>
</dbReference>
<dbReference type="PANTHER" id="PTHR46564">
    <property type="entry name" value="TRANSPOSASE"/>
    <property type="match status" value="1"/>
</dbReference>
<evidence type="ECO:0000259" key="2">
    <source>
        <dbReference type="Pfam" id="PF13358"/>
    </source>
</evidence>
<sequence length="360" mass="41562">MFIIGLYHKVLIPLPHKIQICTYGQNQINHIKGFRTLGVGNGFPTGRQPLLSDALSCRTAQIDWTFQQGHRLADGDVTCFCQLLGKTFLVGRHRRLADPSRPWAKTYHGLYGRGSCPQGHRTGQAERQQSSGSLAEGHWQGSERPDIQAFFISLGARYKRIRKRPRGVPSPQLYVYKTEKLQELEHLNINGKIDLYYTDESHVCTEGYVPYSWQFRNEDVYIPSQRAQRINIFGMIDRSNRYHGFTTTESIEADKVVEYLDTFSLNIKKDTFIVLDNASVHRNKKIRELRELWEKRGLFLFYLPPYSPHLNLAETLWRIMKTKWIRPQDYASSDNLFYTVNRALAAVGDTLGIKLKHNAA</sequence>
<comment type="caution">
    <text evidence="3">The sequence shown here is derived from an EMBL/GenBank/DDBJ whole genome shotgun (WGS) entry which is preliminary data.</text>
</comment>
<dbReference type="GO" id="GO:0003676">
    <property type="term" value="F:nucleic acid binding"/>
    <property type="evidence" value="ECO:0007669"/>
    <property type="project" value="InterPro"/>
</dbReference>
<evidence type="ECO:0000313" key="3">
    <source>
        <dbReference type="EMBL" id="EJX10320.1"/>
    </source>
</evidence>
<proteinExistence type="predicted"/>
<dbReference type="AlphaFoldDB" id="J9H7S1"/>